<evidence type="ECO:0000313" key="2">
    <source>
        <dbReference type="Proteomes" id="UP000094291"/>
    </source>
</evidence>
<organism evidence="1 2">
    <name type="scientific">Terasakiispira papahanaumokuakeensis</name>
    <dbReference type="NCBI Taxonomy" id="197479"/>
    <lineage>
        <taxon>Bacteria</taxon>
        <taxon>Pseudomonadati</taxon>
        <taxon>Pseudomonadota</taxon>
        <taxon>Gammaproteobacteria</taxon>
        <taxon>Oceanospirillales</taxon>
        <taxon>Terasakiispira</taxon>
    </lineage>
</organism>
<name>A0A1E2V667_9GAMM</name>
<gene>
    <name evidence="1" type="ORF">BFW38_17540</name>
</gene>
<comment type="caution">
    <text evidence="1">The sequence shown here is derived from an EMBL/GenBank/DDBJ whole genome shotgun (WGS) entry which is preliminary data.</text>
</comment>
<dbReference type="Proteomes" id="UP000094291">
    <property type="component" value="Unassembled WGS sequence"/>
</dbReference>
<accession>A0A1E2V667</accession>
<keyword evidence="2" id="KW-1185">Reference proteome</keyword>
<proteinExistence type="predicted"/>
<sequence>MDQTWLKVQTSHFDESLALIYGDMITTFISKRPHELPDASFLKSVDRGPEDHLDQKSRYLTRATRAVKQLFEVSVPTHI</sequence>
<dbReference type="AlphaFoldDB" id="A0A1E2V667"/>
<evidence type="ECO:0000313" key="1">
    <source>
        <dbReference type="EMBL" id="ODC02165.1"/>
    </source>
</evidence>
<protein>
    <submittedName>
        <fullName evidence="1">Uncharacterized protein</fullName>
    </submittedName>
</protein>
<reference evidence="1 2" key="1">
    <citation type="submission" date="2016-08" db="EMBL/GenBank/DDBJ databases">
        <authorList>
            <person name="Seilhamer J.J."/>
        </authorList>
    </citation>
    <scope>NUCLEOTIDE SEQUENCE [LARGE SCALE GENOMIC DNA]</scope>
    <source>
        <strain evidence="1 2">PH27A</strain>
    </source>
</reference>
<dbReference type="EMBL" id="MDTQ01000002">
    <property type="protein sequence ID" value="ODC02165.1"/>
    <property type="molecule type" value="Genomic_DNA"/>
</dbReference>